<dbReference type="RefSeq" id="WP_182327516.1">
    <property type="nucleotide sequence ID" value="NZ_CP058554.1"/>
</dbReference>
<accession>A0A7G5EGI6</accession>
<sequence length="69" mass="7397">MQQFHGQSFNQVTAFAALAAFLPMAEFCHSQRAGLRGGIGLDCSIFRTMMGKLFAALLPAQTALTLPPP</sequence>
<gene>
    <name evidence="1" type="ORF">HS961_09830</name>
</gene>
<dbReference type="EMBL" id="CP058554">
    <property type="protein sequence ID" value="QMV73111.1"/>
    <property type="molecule type" value="Genomic_DNA"/>
</dbReference>
<reference evidence="1 2" key="1">
    <citation type="journal article" date="2020" name="G3 (Bethesda)">
        <title>CeMbio - The Caenorhabditis elegans Microbiome Resource.</title>
        <authorList>
            <person name="Dirksen P."/>
            <person name="Assie A."/>
            <person name="Zimmermann J."/>
            <person name="Zhang F."/>
            <person name="Tietje A.M."/>
            <person name="Marsh S.A."/>
            <person name="Felix M.A."/>
            <person name="Shapira M."/>
            <person name="Kaleta C."/>
            <person name="Schulenburg H."/>
            <person name="Samuel B."/>
        </authorList>
    </citation>
    <scope>NUCLEOTIDE SEQUENCE [LARGE SCALE GENOMIC DNA]</scope>
    <source>
        <strain evidence="1 2">BIGb0172</strain>
    </source>
</reference>
<keyword evidence="2" id="KW-1185">Reference proteome</keyword>
<protein>
    <submittedName>
        <fullName evidence="1">Uncharacterized protein</fullName>
    </submittedName>
</protein>
<dbReference type="AlphaFoldDB" id="A0A7G5EGI6"/>
<evidence type="ECO:0000313" key="1">
    <source>
        <dbReference type="EMBL" id="QMV73111.1"/>
    </source>
</evidence>
<dbReference type="Proteomes" id="UP000515240">
    <property type="component" value="Chromosome"/>
</dbReference>
<name>A0A7G5EGI6_9BURK</name>
<evidence type="ECO:0000313" key="2">
    <source>
        <dbReference type="Proteomes" id="UP000515240"/>
    </source>
</evidence>
<dbReference type="KEGG" id="cpis:HS961_09830"/>
<proteinExistence type="predicted"/>
<organism evidence="1 2">
    <name type="scientific">Comamonas piscis</name>
    <dbReference type="NCBI Taxonomy" id="1562974"/>
    <lineage>
        <taxon>Bacteria</taxon>
        <taxon>Pseudomonadati</taxon>
        <taxon>Pseudomonadota</taxon>
        <taxon>Betaproteobacteria</taxon>
        <taxon>Burkholderiales</taxon>
        <taxon>Comamonadaceae</taxon>
        <taxon>Comamonas</taxon>
    </lineage>
</organism>